<dbReference type="PANTHER" id="PTHR33490">
    <property type="entry name" value="BLR5614 PROTEIN-RELATED"/>
    <property type="match status" value="1"/>
</dbReference>
<proteinExistence type="predicted"/>
<protein>
    <submittedName>
        <fullName evidence="2">Cro/Cl family transcriptional regulator</fullName>
    </submittedName>
</protein>
<reference evidence="3" key="1">
    <citation type="submission" date="2017-08" db="EMBL/GenBank/DDBJ databases">
        <title>A dynamic microbial community with high functional redundancy inhabits the cold, oxic subseafloor aquifer.</title>
        <authorList>
            <person name="Tully B.J."/>
            <person name="Wheat C.G."/>
            <person name="Glazer B.T."/>
            <person name="Huber J.A."/>
        </authorList>
    </citation>
    <scope>NUCLEOTIDE SEQUENCE [LARGE SCALE GENOMIC DNA]</scope>
</reference>
<dbReference type="EMBL" id="NVVJ01000012">
    <property type="protein sequence ID" value="PCJ26200.1"/>
    <property type="molecule type" value="Genomic_DNA"/>
</dbReference>
<accession>A0A2A5B4B1</accession>
<dbReference type="Gene3D" id="3.10.620.30">
    <property type="match status" value="1"/>
</dbReference>
<evidence type="ECO:0000313" key="3">
    <source>
        <dbReference type="Proteomes" id="UP000218327"/>
    </source>
</evidence>
<feature type="domain" description="Transglutaminase-like" evidence="1">
    <location>
        <begin position="6"/>
        <end position="100"/>
    </location>
</feature>
<dbReference type="InterPro" id="IPR038765">
    <property type="entry name" value="Papain-like_cys_pep_sf"/>
</dbReference>
<gene>
    <name evidence="2" type="ORF">COA96_05505</name>
</gene>
<dbReference type="SUPFAM" id="SSF54001">
    <property type="entry name" value="Cysteine proteinases"/>
    <property type="match status" value="1"/>
</dbReference>
<dbReference type="PANTHER" id="PTHR33490:SF3">
    <property type="entry name" value="CONSERVED INTEGRAL MEMBRANE PROTEIN"/>
    <property type="match status" value="1"/>
</dbReference>
<sequence>MINKVDIAKACFVFVRDEIKHTSDYKLNRITCKASEVLEHGTGFCFAKSHLLAALLRANSIPAGLCYQRLVYADDAPLVFCLHGLNSVFLEDHGWYRMDARGNKDGVNAQFSPPLEQLAFPIVNEGEADLPEMYSEPLAAVIDVLSSGEGYRDVVENLPDILP</sequence>
<evidence type="ECO:0000259" key="1">
    <source>
        <dbReference type="Pfam" id="PF01841"/>
    </source>
</evidence>
<dbReference type="Proteomes" id="UP000218327">
    <property type="component" value="Unassembled WGS sequence"/>
</dbReference>
<dbReference type="Pfam" id="PF01841">
    <property type="entry name" value="Transglut_core"/>
    <property type="match status" value="1"/>
</dbReference>
<dbReference type="InterPro" id="IPR002931">
    <property type="entry name" value="Transglutaminase-like"/>
</dbReference>
<evidence type="ECO:0000313" key="2">
    <source>
        <dbReference type="EMBL" id="PCJ26200.1"/>
    </source>
</evidence>
<dbReference type="AlphaFoldDB" id="A0A2A5B4B1"/>
<organism evidence="2 3">
    <name type="scientific">SAR86 cluster bacterium</name>
    <dbReference type="NCBI Taxonomy" id="2030880"/>
    <lineage>
        <taxon>Bacteria</taxon>
        <taxon>Pseudomonadati</taxon>
        <taxon>Pseudomonadota</taxon>
        <taxon>Gammaproteobacteria</taxon>
        <taxon>SAR86 cluster</taxon>
    </lineage>
</organism>
<name>A0A2A5B4B1_9GAMM</name>
<comment type="caution">
    <text evidence="2">The sequence shown here is derived from an EMBL/GenBank/DDBJ whole genome shotgun (WGS) entry which is preliminary data.</text>
</comment>